<evidence type="ECO:0000313" key="2">
    <source>
        <dbReference type="EMBL" id="URN96455.1"/>
    </source>
</evidence>
<dbReference type="KEGG" id="plig:NAG76_09645"/>
<gene>
    <name evidence="2" type="ORF">NAG76_09645</name>
</gene>
<keyword evidence="2" id="KW-0489">Methyltransferase</keyword>
<organism evidence="2 3">
    <name type="scientific">Candidatus Pristimantibacillus lignocellulolyticus</name>
    <dbReference type="NCBI Taxonomy" id="2994561"/>
    <lineage>
        <taxon>Bacteria</taxon>
        <taxon>Bacillati</taxon>
        <taxon>Bacillota</taxon>
        <taxon>Bacilli</taxon>
        <taxon>Bacillales</taxon>
        <taxon>Paenibacillaceae</taxon>
        <taxon>Candidatus Pristimantibacillus</taxon>
    </lineage>
</organism>
<reference evidence="2" key="1">
    <citation type="submission" date="2022-05" db="EMBL/GenBank/DDBJ databases">
        <title>Novel bacterial taxa in a minimal lignocellulolytic consortium and its capacity to transform plastics disclosed by genome-resolved metagenomics.</title>
        <authorList>
            <person name="Rodriguez C.A.D."/>
            <person name="Diaz-Garcia L."/>
            <person name="Herrera K."/>
            <person name="Tarazona N.A."/>
            <person name="Sproer C."/>
            <person name="Overmann J."/>
            <person name="Jimenez D.J."/>
        </authorList>
    </citation>
    <scope>NUCLEOTIDE SEQUENCE</scope>
    <source>
        <strain evidence="2">MAG5</strain>
    </source>
</reference>
<dbReference type="Gene3D" id="2.20.25.110">
    <property type="entry name" value="S-adenosyl-L-methionine-dependent methyltransferases"/>
    <property type="match status" value="1"/>
</dbReference>
<dbReference type="Gene3D" id="3.40.50.150">
    <property type="entry name" value="Vaccinia Virus protein VP39"/>
    <property type="match status" value="1"/>
</dbReference>
<name>A0A9J6ZKE1_9BACL</name>
<sequence>MFSYYSSLCTEVYDLTKPVGYSLAGDIEYYQDRLKTCQGRILEAGVGSGRCIIPLLEAGLTVDGIDYSPEMLDSCRARFEERGLTANLYEGQLQDFSLPVTYDAIIVPSGSFCLIEKLEDSQSTLKSFYKHLVPGGKLIIDLVYPHGWKTGEITTSTFSLPNGDGITMENKSVEIDWINQCTVSYLRYEKWRQGKLIQSELQRMALRWYGIEEMKLILESNGFTDITYSADYVFQREPSRGSDIITIEAVRKQDIQTD</sequence>
<evidence type="ECO:0000259" key="1">
    <source>
        <dbReference type="Pfam" id="PF13649"/>
    </source>
</evidence>
<keyword evidence="2" id="KW-0808">Transferase</keyword>
<dbReference type="Pfam" id="PF13649">
    <property type="entry name" value="Methyltransf_25"/>
    <property type="match status" value="1"/>
</dbReference>
<dbReference type="InterPro" id="IPR041698">
    <property type="entry name" value="Methyltransf_25"/>
</dbReference>
<dbReference type="GO" id="GO:0008168">
    <property type="term" value="F:methyltransferase activity"/>
    <property type="evidence" value="ECO:0007669"/>
    <property type="project" value="UniProtKB-KW"/>
</dbReference>
<dbReference type="SUPFAM" id="SSF53335">
    <property type="entry name" value="S-adenosyl-L-methionine-dependent methyltransferases"/>
    <property type="match status" value="1"/>
</dbReference>
<dbReference type="AlphaFoldDB" id="A0A9J6ZKE1"/>
<dbReference type="Proteomes" id="UP001056756">
    <property type="component" value="Chromosome"/>
</dbReference>
<dbReference type="GO" id="GO:0032259">
    <property type="term" value="P:methylation"/>
    <property type="evidence" value="ECO:0007669"/>
    <property type="project" value="UniProtKB-KW"/>
</dbReference>
<dbReference type="CDD" id="cd02440">
    <property type="entry name" value="AdoMet_MTases"/>
    <property type="match status" value="1"/>
</dbReference>
<accession>A0A9J6ZKE1</accession>
<proteinExistence type="predicted"/>
<dbReference type="InterPro" id="IPR029063">
    <property type="entry name" value="SAM-dependent_MTases_sf"/>
</dbReference>
<protein>
    <submittedName>
        <fullName evidence="2">Class I SAM-dependent methyltransferase</fullName>
    </submittedName>
</protein>
<dbReference type="EMBL" id="CP097899">
    <property type="protein sequence ID" value="URN96455.1"/>
    <property type="molecule type" value="Genomic_DNA"/>
</dbReference>
<feature type="domain" description="Methyltransferase" evidence="1">
    <location>
        <begin position="41"/>
        <end position="136"/>
    </location>
</feature>
<evidence type="ECO:0000313" key="3">
    <source>
        <dbReference type="Proteomes" id="UP001056756"/>
    </source>
</evidence>